<dbReference type="InParanoid" id="V5I2G2"/>
<evidence type="ECO:0000313" key="4">
    <source>
        <dbReference type="Proteomes" id="UP000018001"/>
    </source>
</evidence>
<dbReference type="HOGENOM" id="CLU_001204_3_1_1"/>
<sequence>MSGSSIPIAIDPVALVTTECITVTSAMRKHARWAHSSVAAILGGSGASRVYERDTSAASGARNGSATGKSTPRITPSKLGPTTVEGDSAFASRWGLRGKKGKSMQDNPLMAAFTRLRSDLKGCKDIRTFDTPALLHPFLQVIRSSSTSAPITSLALIAITKFFAYNIINRESPRLSMAMQLLSAAITHCRFEASDSAADEIVLLRILKLMEGMISRPEGELLGDESVCEMMETGLSMCCQVRLSEVLRRSAEMAMVNMCQVIFMRLAHLDGREELNQDTEGQKTEDEAAPVKMDPSVDGNTVTSQHPSAMGSDTSPPEKEEKEEKEDNERVSGEATPEPSTNGNAVAAPPDPEEDSQIEVKPYSLPSIRELFRVLVDLLDPHNRQHTDTMRVMALRIIDVALEVAGPSIARNPSLAVLAQDDLCRHLFQLVRSESIAILTGSLRVAGTLLSTCRPVLKLQQELYLSYLVACLHPRVDIPREPGIDPSLYDGVPQAPKLVKPPPSQTSSGRSTPVPVKDRQRLGLEGGSRRPEAREAMVESIGVLARIPSFMVELFVNYDCQVDRADLCEDMVGLLSRNAFPDSATWSTTNVPPLCLDSLLGYIQFISDRLEDEPKFEGYPDPEQLRRQREKKKIIVQGATKFNADPKSGIAYLASQGIIENPDDPVLVAEFLKGTARVSKKVLGEFISKRNNEDLLDAFVELFDFSGKTVVDALRELLGSFRLPGEAPLISRIVTTFSEKYMAKAKPEGVADKDALFVLTYAIIMLNTDLYNPNVKSQNRMTYIDFAKNLRGVNNSGDFAPEFLQEIYDSIKQNEIILPDEHENKDAFDYAWKELLLKTESAGELVICDTNIYDAEMFEATWKPVVATLSYVFMSASDDAVFSRVVMGFDQCAQIAAKYGLTEAFDRIIYCLSCISTLATDTPPNTSLNTEVQAGKKSVMVSELAVKFGRDFRAQLATVVLFRVLAGNEHIIRQSWRYVIRILTNLFINSLIPPFDDSVNATLDVPPIPLQPPSQVVERDNRSNDAGLLSAFTSYLSSYAADDPPEPSDEELDNTLCTVDCVTACSIGDILANMKALPLSSLTALTDALLSELPDESPAVIVVKPERPTLSASRFSTGRPNPDGPSYNANMVYILELATLLALRDDETMQAVGENVAGSLRGIEQPFMRVPVVLHCMSSFDQDVLERCAVPIAKGLSRCIGSSTALRNVLTISPDFWSILQRLHQHDESADQVFELLQTIVDSTPPTITADNFESAVALANDFASAGSVGAIEERQRDALARRSKVKQIKPSENKAVARGIRAIGLIYQMTSRVPSLIQQSHLERSEAWAAYWSPIFQSLTTQCINPCRDVRHHAVSALQRSLLSLDLASTDHKEWTAVFDEVLFPLILRLLKPEVYHSDPIGMSETRVQAATLVCKIFLRYLDQVPGRDGLLDMWLKILDILDRMMNSGQGDSLEEAIPESLKNILLVMADGGYLAPPYQDPTKEKIWTETRKRLDRFLPHLFIEIFPESKERSAPGSALGSPLPAPDKSTDDRGHDDKNDSPTAPVSADTQPTAVESEVD</sequence>
<evidence type="ECO:0000313" key="3">
    <source>
        <dbReference type="EMBL" id="GAD97090.1"/>
    </source>
</evidence>
<dbReference type="InterPro" id="IPR056604">
    <property type="entry name" value="GBF1-like_TPR"/>
</dbReference>
<dbReference type="GO" id="GO:0005085">
    <property type="term" value="F:guanyl-nucleotide exchange factor activity"/>
    <property type="evidence" value="ECO:0007669"/>
    <property type="project" value="InterPro"/>
</dbReference>
<feature type="domain" description="SEC7" evidence="2">
    <location>
        <begin position="624"/>
        <end position="814"/>
    </location>
</feature>
<protein>
    <recommendedName>
        <fullName evidence="2">SEC7 domain-containing protein</fullName>
    </recommendedName>
</protein>
<feature type="compositionally biased region" description="Basic and acidic residues" evidence="1">
    <location>
        <begin position="516"/>
        <end position="533"/>
    </location>
</feature>
<feature type="compositionally biased region" description="Polar residues" evidence="1">
    <location>
        <begin position="298"/>
        <end position="315"/>
    </location>
</feature>
<dbReference type="eggNOG" id="KOG0928">
    <property type="taxonomic scope" value="Eukaryota"/>
</dbReference>
<dbReference type="PANTHER" id="PTHR10663:SF388">
    <property type="entry name" value="GOLGI-SPECIFIC BREFELDIN A-RESISTANCE GUANINE NUCLEOTIDE EXCHANGE FACTOR 1"/>
    <property type="match status" value="1"/>
</dbReference>
<dbReference type="GO" id="GO:0005794">
    <property type="term" value="C:Golgi apparatus"/>
    <property type="evidence" value="ECO:0007669"/>
    <property type="project" value="EnsemblFungi"/>
</dbReference>
<keyword evidence="4" id="KW-1185">Reference proteome</keyword>
<dbReference type="SMART" id="SM00222">
    <property type="entry name" value="Sec7"/>
    <property type="match status" value="1"/>
</dbReference>
<evidence type="ECO:0000256" key="1">
    <source>
        <dbReference type="SAM" id="MobiDB-lite"/>
    </source>
</evidence>
<dbReference type="OrthoDB" id="10258608at2759"/>
<feature type="region of interest" description="Disordered" evidence="1">
    <location>
        <begin position="1512"/>
        <end position="1562"/>
    </location>
</feature>
<dbReference type="PANTHER" id="PTHR10663">
    <property type="entry name" value="GUANYL-NUCLEOTIDE EXCHANGE FACTOR"/>
    <property type="match status" value="1"/>
</dbReference>
<dbReference type="FunCoup" id="V5I2G2">
    <property type="interactions" value="938"/>
</dbReference>
<organism evidence="3 4">
    <name type="scientific">Byssochlamys spectabilis (strain No. 5 / NBRC 109023)</name>
    <name type="common">Paecilomyces variotii</name>
    <dbReference type="NCBI Taxonomy" id="1356009"/>
    <lineage>
        <taxon>Eukaryota</taxon>
        <taxon>Fungi</taxon>
        <taxon>Dikarya</taxon>
        <taxon>Ascomycota</taxon>
        <taxon>Pezizomycotina</taxon>
        <taxon>Eurotiomycetes</taxon>
        <taxon>Eurotiomycetidae</taxon>
        <taxon>Eurotiales</taxon>
        <taxon>Thermoascaceae</taxon>
        <taxon>Paecilomyces</taxon>
    </lineage>
</organism>
<feature type="compositionally biased region" description="Basic and acidic residues" evidence="1">
    <location>
        <begin position="276"/>
        <end position="286"/>
    </location>
</feature>
<feature type="compositionally biased region" description="Basic and acidic residues" evidence="1">
    <location>
        <begin position="1530"/>
        <end position="1542"/>
    </location>
</feature>
<dbReference type="Gene3D" id="1.10.220.20">
    <property type="match status" value="1"/>
</dbReference>
<dbReference type="EMBL" id="BAUL01000185">
    <property type="protein sequence ID" value="GAD97090.1"/>
    <property type="molecule type" value="Genomic_DNA"/>
</dbReference>
<dbReference type="GO" id="GO:0043001">
    <property type="term" value="P:Golgi to plasma membrane protein transport"/>
    <property type="evidence" value="ECO:0007669"/>
    <property type="project" value="EnsemblFungi"/>
</dbReference>
<dbReference type="SUPFAM" id="SSF48371">
    <property type="entry name" value="ARM repeat"/>
    <property type="match status" value="1"/>
</dbReference>
<dbReference type="InterPro" id="IPR035999">
    <property type="entry name" value="Sec7_dom_sf"/>
</dbReference>
<dbReference type="Pfam" id="PF12783">
    <property type="entry name" value="Sec7-like_HUS"/>
    <property type="match status" value="1"/>
</dbReference>
<feature type="compositionally biased region" description="Polar residues" evidence="1">
    <location>
        <begin position="1543"/>
        <end position="1556"/>
    </location>
</feature>
<dbReference type="PROSITE" id="PS50190">
    <property type="entry name" value="SEC7"/>
    <property type="match status" value="1"/>
</dbReference>
<evidence type="ECO:0000259" key="2">
    <source>
        <dbReference type="PROSITE" id="PS50190"/>
    </source>
</evidence>
<comment type="caution">
    <text evidence="3">The sequence shown here is derived from an EMBL/GenBank/DDBJ whole genome shotgun (WGS) entry which is preliminary data.</text>
</comment>
<accession>V5I2G2</accession>
<feature type="region of interest" description="Disordered" evidence="1">
    <location>
        <begin position="491"/>
        <end position="533"/>
    </location>
</feature>
<dbReference type="CDD" id="cd00171">
    <property type="entry name" value="Sec7"/>
    <property type="match status" value="1"/>
</dbReference>
<dbReference type="InterPro" id="IPR000904">
    <property type="entry name" value="Sec7_dom"/>
</dbReference>
<dbReference type="Pfam" id="PF23325">
    <property type="entry name" value="TPR_28"/>
    <property type="match status" value="1"/>
</dbReference>
<feature type="region of interest" description="Disordered" evidence="1">
    <location>
        <begin position="53"/>
        <end position="82"/>
    </location>
</feature>
<gene>
    <name evidence="3" type="ORF">PVAR5_5760</name>
</gene>
<name>V5I2G2_BYSSN</name>
<feature type="compositionally biased region" description="Basic and acidic residues" evidence="1">
    <location>
        <begin position="316"/>
        <end position="332"/>
    </location>
</feature>
<proteinExistence type="predicted"/>
<dbReference type="Gene3D" id="1.10.1000.11">
    <property type="entry name" value="Arf Nucleotide-binding Site Opener,domain 2"/>
    <property type="match status" value="1"/>
</dbReference>
<dbReference type="Proteomes" id="UP000018001">
    <property type="component" value="Unassembled WGS sequence"/>
</dbReference>
<dbReference type="GO" id="GO:0032012">
    <property type="term" value="P:regulation of ARF protein signal transduction"/>
    <property type="evidence" value="ECO:0007669"/>
    <property type="project" value="InterPro"/>
</dbReference>
<feature type="region of interest" description="Disordered" evidence="1">
    <location>
        <begin position="276"/>
        <end position="359"/>
    </location>
</feature>
<dbReference type="InterPro" id="IPR023394">
    <property type="entry name" value="Sec7_C_sf"/>
</dbReference>
<dbReference type="InterPro" id="IPR032691">
    <property type="entry name" value="Mon2/Sec7/BIG1-like_HUS"/>
</dbReference>
<dbReference type="InterPro" id="IPR016024">
    <property type="entry name" value="ARM-type_fold"/>
</dbReference>
<reference evidence="4" key="1">
    <citation type="journal article" date="2014" name="Genome Announc.">
        <title>Draft genome sequence of the formaldehyde-resistant fungus Byssochlamys spectabilis No. 5 (anamorph Paecilomyces variotii No. 5) (NBRC109023).</title>
        <authorList>
            <person name="Oka T."/>
            <person name="Ekino K."/>
            <person name="Fukuda K."/>
            <person name="Nomura Y."/>
        </authorList>
    </citation>
    <scope>NUCLEOTIDE SEQUENCE [LARGE SCALE GENOMIC DNA]</scope>
    <source>
        <strain evidence="4">No. 5 / NBRC 109023</strain>
    </source>
</reference>
<dbReference type="Pfam" id="PF01369">
    <property type="entry name" value="Sec7"/>
    <property type="match status" value="1"/>
</dbReference>
<dbReference type="SUPFAM" id="SSF48425">
    <property type="entry name" value="Sec7 domain"/>
    <property type="match status" value="1"/>
</dbReference>
<feature type="compositionally biased region" description="Polar residues" evidence="1">
    <location>
        <begin position="56"/>
        <end position="74"/>
    </location>
</feature>